<evidence type="ECO:0000256" key="4">
    <source>
        <dbReference type="ARBA" id="ARBA00022824"/>
    </source>
</evidence>
<evidence type="ECO:0000256" key="2">
    <source>
        <dbReference type="ARBA" id="ARBA00022692"/>
    </source>
</evidence>
<evidence type="ECO:0000256" key="1">
    <source>
        <dbReference type="ARBA" id="ARBA00004477"/>
    </source>
</evidence>
<feature type="non-terminal residue" evidence="9">
    <location>
        <position position="1"/>
    </location>
</feature>
<accession>A0A232M0N4</accession>
<keyword evidence="4" id="KW-0256">Endoplasmic reticulum</keyword>
<evidence type="ECO:0000259" key="8">
    <source>
        <dbReference type="Pfam" id="PF25147"/>
    </source>
</evidence>
<keyword evidence="5 7" id="KW-1133">Transmembrane helix</keyword>
<dbReference type="Proteomes" id="UP000243515">
    <property type="component" value="Unassembled WGS sequence"/>
</dbReference>
<protein>
    <recommendedName>
        <fullName evidence="8">Ribophorin II C-terminal domain-containing protein</fullName>
    </recommendedName>
</protein>
<evidence type="ECO:0000256" key="6">
    <source>
        <dbReference type="ARBA" id="ARBA00023136"/>
    </source>
</evidence>
<keyword evidence="10" id="KW-1185">Reference proteome</keyword>
<feature type="transmembrane region" description="Helical" evidence="7">
    <location>
        <begin position="55"/>
        <end position="75"/>
    </location>
</feature>
<comment type="caution">
    <text evidence="9">The sequence shown here is derived from an EMBL/GenBank/DDBJ whole genome shotgun (WGS) entry which is preliminary data.</text>
</comment>
<gene>
    <name evidence="9" type="ORF">Egran_02266</name>
</gene>
<evidence type="ECO:0000256" key="5">
    <source>
        <dbReference type="ARBA" id="ARBA00022989"/>
    </source>
</evidence>
<dbReference type="PANTHER" id="PTHR12640">
    <property type="entry name" value="RIBOPHORIN II"/>
    <property type="match status" value="1"/>
</dbReference>
<dbReference type="AlphaFoldDB" id="A0A232M0N4"/>
<dbReference type="OrthoDB" id="432292at2759"/>
<dbReference type="PANTHER" id="PTHR12640:SF0">
    <property type="entry name" value="DOLICHYL-DIPHOSPHOOLIGOSACCHARIDE--PROTEIN GLYCOSYLTRANSFERASE SUBUNIT 2"/>
    <property type="match status" value="1"/>
</dbReference>
<keyword evidence="2 7" id="KW-0812">Transmembrane</keyword>
<dbReference type="EMBL" id="NPHW01003204">
    <property type="protein sequence ID" value="OXV09971.1"/>
    <property type="molecule type" value="Genomic_DNA"/>
</dbReference>
<organism evidence="9 10">
    <name type="scientific">Elaphomyces granulatus</name>
    <dbReference type="NCBI Taxonomy" id="519963"/>
    <lineage>
        <taxon>Eukaryota</taxon>
        <taxon>Fungi</taxon>
        <taxon>Dikarya</taxon>
        <taxon>Ascomycota</taxon>
        <taxon>Pezizomycotina</taxon>
        <taxon>Eurotiomycetes</taxon>
        <taxon>Eurotiomycetidae</taxon>
        <taxon>Eurotiales</taxon>
        <taxon>Elaphomycetaceae</taxon>
        <taxon>Elaphomyces</taxon>
    </lineage>
</organism>
<dbReference type="GO" id="GO:0008250">
    <property type="term" value="C:oligosaccharyltransferase complex"/>
    <property type="evidence" value="ECO:0007669"/>
    <property type="project" value="InterPro"/>
</dbReference>
<dbReference type="UniPathway" id="UPA00378"/>
<dbReference type="InterPro" id="IPR056790">
    <property type="entry name" value="Ribophorin_II_C"/>
</dbReference>
<keyword evidence="6 7" id="KW-0472">Membrane</keyword>
<feature type="domain" description="Ribophorin II C-terminal" evidence="8">
    <location>
        <begin position="228"/>
        <end position="331"/>
    </location>
</feature>
<feature type="transmembrane region" description="Helical" evidence="7">
    <location>
        <begin position="237"/>
        <end position="261"/>
    </location>
</feature>
<name>A0A232M0N4_9EURO</name>
<evidence type="ECO:0000256" key="7">
    <source>
        <dbReference type="SAM" id="Phobius"/>
    </source>
</evidence>
<reference evidence="9 10" key="1">
    <citation type="journal article" date="2015" name="Environ. Microbiol.">
        <title>Metagenome sequence of Elaphomyces granulatus from sporocarp tissue reveals Ascomycota ectomycorrhizal fingerprints of genome expansion and a Proteobacteria-rich microbiome.</title>
        <authorList>
            <person name="Quandt C.A."/>
            <person name="Kohler A."/>
            <person name="Hesse C.N."/>
            <person name="Sharpton T.J."/>
            <person name="Martin F."/>
            <person name="Spatafora J.W."/>
        </authorList>
    </citation>
    <scope>NUCLEOTIDE SEQUENCE [LARGE SCALE GENOMIC DNA]</scope>
    <source>
        <strain evidence="9 10">OSC145934</strain>
    </source>
</reference>
<evidence type="ECO:0000313" key="9">
    <source>
        <dbReference type="EMBL" id="OXV09971.1"/>
    </source>
</evidence>
<evidence type="ECO:0000256" key="3">
    <source>
        <dbReference type="ARBA" id="ARBA00022729"/>
    </source>
</evidence>
<evidence type="ECO:0000313" key="10">
    <source>
        <dbReference type="Proteomes" id="UP000243515"/>
    </source>
</evidence>
<keyword evidence="3" id="KW-0732">Signal</keyword>
<dbReference type="Pfam" id="PF25147">
    <property type="entry name" value="Ribophorin_II_C"/>
    <property type="match status" value="1"/>
</dbReference>
<dbReference type="InterPro" id="IPR008814">
    <property type="entry name" value="Swp1"/>
</dbReference>
<sequence length="336" mass="36654">SHKTLLCPNFPCRCPIARQICQTSDFLTASPQRLSLLAFTTEIILDYDMRLSWQVLSLGLLASVVPSAIAVSWGFRDATVSVQKKGAGVGAGVQEKILENKRLPQVIKLGEPYTLKVTLTTQEGESPKKPHQAFLQLKDPDTGLDISYPFSVKDNGKARLELMQDDLPIQFLRSLHPFDAEVIIGSFGSSVAYHGTAFSLQIERNTAAPIPSPEAERYGKLKEIRHIFNPSAKSPPIIVTLVFVVVVLAASPILAGIWVFLGANLNHLPVAAKSAPLPHVIFVGSIIGLEGIFFMYYTCWTLFQTLPAVLAVGSITFFSGSRALSEVQGRRLAGLR</sequence>
<feature type="transmembrane region" description="Helical" evidence="7">
    <location>
        <begin position="281"/>
        <end position="303"/>
    </location>
</feature>
<comment type="subcellular location">
    <subcellularLocation>
        <location evidence="1">Endoplasmic reticulum membrane</location>
        <topology evidence="1">Multi-pass membrane protein</topology>
    </subcellularLocation>
</comment>
<dbReference type="GO" id="GO:0006487">
    <property type="term" value="P:protein N-linked glycosylation"/>
    <property type="evidence" value="ECO:0007669"/>
    <property type="project" value="TreeGrafter"/>
</dbReference>
<proteinExistence type="predicted"/>